<keyword evidence="3" id="KW-1185">Reference proteome</keyword>
<comment type="caution">
    <text evidence="2">The sequence shown here is derived from an EMBL/GenBank/DDBJ whole genome shotgun (WGS) entry which is preliminary data.</text>
</comment>
<protein>
    <recommendedName>
        <fullName evidence="4">Secreted protein</fullName>
    </recommendedName>
</protein>
<evidence type="ECO:0000256" key="1">
    <source>
        <dbReference type="SAM" id="MobiDB-lite"/>
    </source>
</evidence>
<reference evidence="3" key="1">
    <citation type="journal article" date="2019" name="Int. J. Syst. Evol. Microbiol.">
        <title>The Global Catalogue of Microorganisms (GCM) 10K type strain sequencing project: providing services to taxonomists for standard genome sequencing and annotation.</title>
        <authorList>
            <consortium name="The Broad Institute Genomics Platform"/>
            <consortium name="The Broad Institute Genome Sequencing Center for Infectious Disease"/>
            <person name="Wu L."/>
            <person name="Ma J."/>
        </authorList>
    </citation>
    <scope>NUCLEOTIDE SEQUENCE [LARGE SCALE GENOMIC DNA]</scope>
    <source>
        <strain evidence="3">JCM 9458</strain>
    </source>
</reference>
<proteinExistence type="predicted"/>
<name>A0ABP6T3L5_9ACTN</name>
<dbReference type="Proteomes" id="UP001501676">
    <property type="component" value="Unassembled WGS sequence"/>
</dbReference>
<evidence type="ECO:0000313" key="2">
    <source>
        <dbReference type="EMBL" id="GAA3392344.1"/>
    </source>
</evidence>
<accession>A0ABP6T3L5</accession>
<dbReference type="EMBL" id="BAAAYN010000037">
    <property type="protein sequence ID" value="GAA3392344.1"/>
    <property type="molecule type" value="Genomic_DNA"/>
</dbReference>
<sequence length="108" mass="10743">MPCSTTPPLPVNVTSVVFVAVVAGAADAPEGTAATSSAVTNNASVISAVPIRFIVPSRGRCPSGTTLVGRASASQGAETPVRRGAGALFRPSTRGLPSPRATSPKSSR</sequence>
<feature type="region of interest" description="Disordered" evidence="1">
    <location>
        <begin position="66"/>
        <end position="108"/>
    </location>
</feature>
<organism evidence="2 3">
    <name type="scientific">Cryptosporangium minutisporangium</name>
    <dbReference type="NCBI Taxonomy" id="113569"/>
    <lineage>
        <taxon>Bacteria</taxon>
        <taxon>Bacillati</taxon>
        <taxon>Actinomycetota</taxon>
        <taxon>Actinomycetes</taxon>
        <taxon>Cryptosporangiales</taxon>
        <taxon>Cryptosporangiaceae</taxon>
        <taxon>Cryptosporangium</taxon>
    </lineage>
</organism>
<gene>
    <name evidence="2" type="ORF">GCM10020369_53670</name>
</gene>
<evidence type="ECO:0000313" key="3">
    <source>
        <dbReference type="Proteomes" id="UP001501676"/>
    </source>
</evidence>
<evidence type="ECO:0008006" key="4">
    <source>
        <dbReference type="Google" id="ProtNLM"/>
    </source>
</evidence>